<evidence type="ECO:0000313" key="1">
    <source>
        <dbReference type="EMBL" id="QPH54894.1"/>
    </source>
</evidence>
<dbReference type="AlphaFoldDB" id="A0A7S9LTA6"/>
<dbReference type="EMBL" id="CP064942">
    <property type="protein sequence ID" value="QPH54894.1"/>
    <property type="molecule type" value="Genomic_DNA"/>
</dbReference>
<sequence>MRRERVIPGPDVWLAQIFEARAVARGGVVRRQRRDIERHVGWERLVAEVKRRGFHLVKTGDQVLILCHSGHFRVIC</sequence>
<proteinExistence type="predicted"/>
<keyword evidence="1" id="KW-0413">Isomerase</keyword>
<organism evidence="1 2">
    <name type="scientific">Pontivivens ytuae</name>
    <dbReference type="NCBI Taxonomy" id="2789856"/>
    <lineage>
        <taxon>Bacteria</taxon>
        <taxon>Pseudomonadati</taxon>
        <taxon>Pseudomonadota</taxon>
        <taxon>Alphaproteobacteria</taxon>
        <taxon>Rhodobacterales</taxon>
        <taxon>Paracoccaceae</taxon>
        <taxon>Pontivivens</taxon>
    </lineage>
</organism>
<keyword evidence="2" id="KW-1185">Reference proteome</keyword>
<reference evidence="1 2" key="1">
    <citation type="submission" date="2020-11" db="EMBL/GenBank/DDBJ databases">
        <title>Description of Pontivivens ytuae sp. nov. isolated from deep sea sediment of Mariana Trench.</title>
        <authorList>
            <person name="Wang Z."/>
            <person name="Sun Q.-L."/>
            <person name="Xu X.-D."/>
            <person name="Tang Y.-Z."/>
            <person name="Zhang J."/>
        </authorList>
    </citation>
    <scope>NUCLEOTIDE SEQUENCE [LARGE SCALE GENOMIC DNA]</scope>
    <source>
        <strain evidence="1 2">MT2928</strain>
    </source>
</reference>
<dbReference type="GO" id="GO:0016853">
    <property type="term" value="F:isomerase activity"/>
    <property type="evidence" value="ECO:0007669"/>
    <property type="project" value="UniProtKB-KW"/>
</dbReference>
<dbReference type="KEGG" id="poz:I0K15_03750"/>
<protein>
    <submittedName>
        <fullName evidence="1">N-(5'-phosphoribosyl)anthranilate isomerase</fullName>
    </submittedName>
</protein>
<dbReference type="RefSeq" id="WP_196104095.1">
    <property type="nucleotide sequence ID" value="NZ_CP064942.1"/>
</dbReference>
<evidence type="ECO:0000313" key="2">
    <source>
        <dbReference type="Proteomes" id="UP000594800"/>
    </source>
</evidence>
<gene>
    <name evidence="1" type="ORF">I0K15_03750</name>
</gene>
<name>A0A7S9LTA6_9RHOB</name>
<accession>A0A7S9LTA6</accession>
<dbReference type="Proteomes" id="UP000594800">
    <property type="component" value="Chromosome"/>
</dbReference>